<comment type="caution">
    <text evidence="2">The sequence shown here is derived from an EMBL/GenBank/DDBJ whole genome shotgun (WGS) entry which is preliminary data.</text>
</comment>
<evidence type="ECO:0000313" key="2">
    <source>
        <dbReference type="EMBL" id="TQV85176.1"/>
    </source>
</evidence>
<reference evidence="2 3" key="1">
    <citation type="submission" date="2019-06" db="EMBL/GenBank/DDBJ databases">
        <title>Whole genome sequence for Cellvibrionaceae sp. R142.</title>
        <authorList>
            <person name="Wang G."/>
        </authorList>
    </citation>
    <scope>NUCLEOTIDE SEQUENCE [LARGE SCALE GENOMIC DNA]</scope>
    <source>
        <strain evidence="2 3">R142</strain>
    </source>
</reference>
<dbReference type="PROSITE" id="PS51257">
    <property type="entry name" value="PROKAR_LIPOPROTEIN"/>
    <property type="match status" value="1"/>
</dbReference>
<organism evidence="2 3">
    <name type="scientific">Exilibacterium tricleocarpae</name>
    <dbReference type="NCBI Taxonomy" id="2591008"/>
    <lineage>
        <taxon>Bacteria</taxon>
        <taxon>Pseudomonadati</taxon>
        <taxon>Pseudomonadota</taxon>
        <taxon>Gammaproteobacteria</taxon>
        <taxon>Cellvibrionales</taxon>
        <taxon>Cellvibrionaceae</taxon>
        <taxon>Exilibacterium</taxon>
    </lineage>
</organism>
<dbReference type="EMBL" id="VHSG01000004">
    <property type="protein sequence ID" value="TQV85176.1"/>
    <property type="molecule type" value="Genomic_DNA"/>
</dbReference>
<keyword evidence="1" id="KW-0812">Transmembrane</keyword>
<feature type="transmembrane region" description="Helical" evidence="1">
    <location>
        <begin position="7"/>
        <end position="29"/>
    </location>
</feature>
<proteinExistence type="predicted"/>
<sequence length="235" mass="27104">MKKNNLLISCITGGWILFWVFIISCNWGSSKALTLNEWGDFFAGTFAPLAFLWLIAGYIQQGIELRQNTRTLQQQEEALTLQVQELKASVEQQKELVSITKTDLVYRKRLAKIEAQPNLEATNIRVLKMRKDNERFKSITIELTNRGHPCTNVSACLVNHLDMIIEDFNMEAWNTNEPALIKVRSYNSDATTDFYFDIVFKFEDKNQELSKQRLPVRKSGGDFELVSRKAIFLDV</sequence>
<keyword evidence="1" id="KW-0472">Membrane</keyword>
<accession>A0A545U6S7</accession>
<dbReference type="AlphaFoldDB" id="A0A545U6S7"/>
<protein>
    <submittedName>
        <fullName evidence="2">Uncharacterized protein</fullName>
    </submittedName>
</protein>
<keyword evidence="1" id="KW-1133">Transmembrane helix</keyword>
<evidence type="ECO:0000256" key="1">
    <source>
        <dbReference type="SAM" id="Phobius"/>
    </source>
</evidence>
<dbReference type="OrthoDB" id="7408523at2"/>
<dbReference type="Proteomes" id="UP000319732">
    <property type="component" value="Unassembled WGS sequence"/>
</dbReference>
<evidence type="ECO:0000313" key="3">
    <source>
        <dbReference type="Proteomes" id="UP000319732"/>
    </source>
</evidence>
<dbReference type="RefSeq" id="WP_142902723.1">
    <property type="nucleotide sequence ID" value="NZ_ML660088.1"/>
</dbReference>
<gene>
    <name evidence="2" type="ORF">FKG94_03025</name>
</gene>
<keyword evidence="3" id="KW-1185">Reference proteome</keyword>
<name>A0A545U6S7_9GAMM</name>
<feature type="transmembrane region" description="Helical" evidence="1">
    <location>
        <begin position="41"/>
        <end position="59"/>
    </location>
</feature>